<gene>
    <name evidence="2" type="ORF">GBA65_09240</name>
</gene>
<accession>A0A6G8PWU1</accession>
<protein>
    <submittedName>
        <fullName evidence="2">Uncharacterized protein</fullName>
    </submittedName>
</protein>
<evidence type="ECO:0000313" key="3">
    <source>
        <dbReference type="Proteomes" id="UP000502706"/>
    </source>
</evidence>
<dbReference type="Proteomes" id="UP000502706">
    <property type="component" value="Chromosome"/>
</dbReference>
<evidence type="ECO:0000256" key="1">
    <source>
        <dbReference type="SAM" id="MobiDB-lite"/>
    </source>
</evidence>
<dbReference type="EMBL" id="CP045121">
    <property type="protein sequence ID" value="QIN78672.1"/>
    <property type="molecule type" value="Genomic_DNA"/>
</dbReference>
<dbReference type="KEGG" id="rmar:GBA65_09240"/>
<dbReference type="AlphaFoldDB" id="A0A6G8PWU1"/>
<organism evidence="2 3">
    <name type="scientific">Rubrobacter marinus</name>
    <dbReference type="NCBI Taxonomy" id="2653852"/>
    <lineage>
        <taxon>Bacteria</taxon>
        <taxon>Bacillati</taxon>
        <taxon>Actinomycetota</taxon>
        <taxon>Rubrobacteria</taxon>
        <taxon>Rubrobacterales</taxon>
        <taxon>Rubrobacteraceae</taxon>
        <taxon>Rubrobacter</taxon>
    </lineage>
</organism>
<evidence type="ECO:0000313" key="2">
    <source>
        <dbReference type="EMBL" id="QIN78672.1"/>
    </source>
</evidence>
<feature type="region of interest" description="Disordered" evidence="1">
    <location>
        <begin position="68"/>
        <end position="94"/>
    </location>
</feature>
<dbReference type="RefSeq" id="WP_166396345.1">
    <property type="nucleotide sequence ID" value="NZ_CP045121.1"/>
</dbReference>
<keyword evidence="3" id="KW-1185">Reference proteome</keyword>
<sequence length="94" mass="9831">MGDNAQKRLLSLLVLATFITLQIPLKRLVKELVPGRRGPKEDVAEALVQGTARVAAVILASTIIRGLADDRDPSPASDTNTSAGEGAAEVAVEL</sequence>
<reference evidence="2 3" key="1">
    <citation type="submission" date="2019-10" db="EMBL/GenBank/DDBJ databases">
        <title>Rubrobacter sp nov SCSIO 52915 isolated from a deep-sea sediment in the South China Sea.</title>
        <authorList>
            <person name="Chen R.W."/>
        </authorList>
    </citation>
    <scope>NUCLEOTIDE SEQUENCE [LARGE SCALE GENOMIC DNA]</scope>
    <source>
        <strain evidence="2 3">SCSIO 52915</strain>
    </source>
</reference>
<feature type="compositionally biased region" description="Low complexity" evidence="1">
    <location>
        <begin position="83"/>
        <end position="94"/>
    </location>
</feature>
<name>A0A6G8PWU1_9ACTN</name>
<proteinExistence type="predicted"/>